<dbReference type="Proteomes" id="UP000028007">
    <property type="component" value="Unassembled WGS sequence"/>
</dbReference>
<proteinExistence type="predicted"/>
<name>A0A081PG25_9SPHI</name>
<gene>
    <name evidence="1" type="ORF">N180_19495</name>
</gene>
<comment type="caution">
    <text evidence="1">The sequence shown here is derived from an EMBL/GenBank/DDBJ whole genome shotgun (WGS) entry which is preliminary data.</text>
</comment>
<evidence type="ECO:0000313" key="1">
    <source>
        <dbReference type="EMBL" id="KEQ29648.1"/>
    </source>
</evidence>
<sequence length="68" mass="7741">MPAEALFKLPVYPDIIFDFHTVIVCKHLTIDAYLSVFHENVNFSKISNSRFIPINNYLPVSGAPSFLK</sequence>
<dbReference type="EMBL" id="JNFF01000067">
    <property type="protein sequence ID" value="KEQ29648.1"/>
    <property type="molecule type" value="Genomic_DNA"/>
</dbReference>
<reference evidence="1 2" key="1">
    <citation type="journal article" date="1992" name="Int. J. Syst. Bacteriol.">
        <title>Sphingobacterium antarcticus sp. nov. a Psychrotrophic Bacterium from the Soils of Schirmacher Oasis, Antarctica.</title>
        <authorList>
            <person name="Shivaji S."/>
            <person name="Ray M.K."/>
            <person name="Rao N.S."/>
            <person name="Saiserr L."/>
            <person name="Jagannadham M.V."/>
            <person name="Kumar G.S."/>
            <person name="Reddy G."/>
            <person name="Bhargava P.M."/>
        </authorList>
    </citation>
    <scope>NUCLEOTIDE SEQUENCE [LARGE SCALE GENOMIC DNA]</scope>
    <source>
        <strain evidence="1 2">4BY</strain>
    </source>
</reference>
<protein>
    <submittedName>
        <fullName evidence="1">Uncharacterized protein</fullName>
    </submittedName>
</protein>
<evidence type="ECO:0000313" key="2">
    <source>
        <dbReference type="Proteomes" id="UP000028007"/>
    </source>
</evidence>
<accession>A0A081PG25</accession>
<keyword evidence="2" id="KW-1185">Reference proteome</keyword>
<dbReference type="AlphaFoldDB" id="A0A081PG25"/>
<organism evidence="1 2">
    <name type="scientific">Pedobacter antarcticus 4BY</name>
    <dbReference type="NCBI Taxonomy" id="1358423"/>
    <lineage>
        <taxon>Bacteria</taxon>
        <taxon>Pseudomonadati</taxon>
        <taxon>Bacteroidota</taxon>
        <taxon>Sphingobacteriia</taxon>
        <taxon>Sphingobacteriales</taxon>
        <taxon>Sphingobacteriaceae</taxon>
        <taxon>Pedobacter</taxon>
    </lineage>
</organism>